<evidence type="ECO:0000313" key="3">
    <source>
        <dbReference type="Proteomes" id="UP001294570"/>
    </source>
</evidence>
<reference evidence="2 3" key="1">
    <citation type="submission" date="2023-12" db="EMBL/GenBank/DDBJ databases">
        <title>Denitrificimonas halotolerans sp. nov.,a novel species isolated from landfill leachate.</title>
        <authorList>
            <person name="Wang S."/>
        </authorList>
    </citation>
    <scope>NUCLEOTIDE SEQUENCE [LARGE SCALE GENOMIC DNA]</scope>
    <source>
        <strain evidence="2 3">JX-1</strain>
    </source>
</reference>
<dbReference type="EMBL" id="JAXIVU010000008">
    <property type="protein sequence ID" value="MDY7219446.1"/>
    <property type="molecule type" value="Genomic_DNA"/>
</dbReference>
<feature type="chain" id="PRO_5047101893" evidence="1">
    <location>
        <begin position="22"/>
        <end position="147"/>
    </location>
</feature>
<dbReference type="RefSeq" id="WP_321553537.1">
    <property type="nucleotide sequence ID" value="NZ_JAXIVU010000008.1"/>
</dbReference>
<gene>
    <name evidence="2" type="ORF">TOI97_07680</name>
</gene>
<keyword evidence="3" id="KW-1185">Reference proteome</keyword>
<evidence type="ECO:0000256" key="1">
    <source>
        <dbReference type="SAM" id="SignalP"/>
    </source>
</evidence>
<proteinExistence type="predicted"/>
<organism evidence="2 3">
    <name type="scientific">Denitrificimonas halotolerans</name>
    <dbReference type="NCBI Taxonomy" id="3098930"/>
    <lineage>
        <taxon>Bacteria</taxon>
        <taxon>Pseudomonadati</taxon>
        <taxon>Pseudomonadota</taxon>
        <taxon>Gammaproteobacteria</taxon>
        <taxon>Pseudomonadales</taxon>
        <taxon>Pseudomonadaceae</taxon>
        <taxon>Denitrificimonas</taxon>
    </lineage>
</organism>
<comment type="caution">
    <text evidence="2">The sequence shown here is derived from an EMBL/GenBank/DDBJ whole genome shotgun (WGS) entry which is preliminary data.</text>
</comment>
<protein>
    <submittedName>
        <fullName evidence="2">Uncharacterized protein</fullName>
    </submittedName>
</protein>
<feature type="signal peptide" evidence="1">
    <location>
        <begin position="1"/>
        <end position="21"/>
    </location>
</feature>
<evidence type="ECO:0000313" key="2">
    <source>
        <dbReference type="EMBL" id="MDY7219446.1"/>
    </source>
</evidence>
<dbReference type="Proteomes" id="UP001294570">
    <property type="component" value="Unassembled WGS sequence"/>
</dbReference>
<sequence>MRNIIITLPIVAALFAGQAWAGQMTADSLQAHCIPLTTQQNTHIVNSEGELLVDNLTDLVTALSMKAGTIVVAASRSNPDLADAILKAAIAALPEEESVIHAAVAESKSILYTVGPCFLNPNLPSANTPLLRTTPTVSIRERAASSS</sequence>
<accession>A0ABU5GR38</accession>
<name>A0ABU5GR38_9GAMM</name>
<keyword evidence="1" id="KW-0732">Signal</keyword>